<name>A0ABV6FTU9_9BACT</name>
<proteinExistence type="predicted"/>
<comment type="caution">
    <text evidence="1">The sequence shown here is derived from an EMBL/GenBank/DDBJ whole genome shotgun (WGS) entry which is preliminary data.</text>
</comment>
<dbReference type="EMBL" id="JBHLWI010000030">
    <property type="protein sequence ID" value="MFC0263302.1"/>
    <property type="molecule type" value="Genomic_DNA"/>
</dbReference>
<dbReference type="Proteomes" id="UP001589797">
    <property type="component" value="Unassembled WGS sequence"/>
</dbReference>
<organism evidence="1 2">
    <name type="scientific">Fontibacter flavus</name>
    <dbReference type="NCBI Taxonomy" id="654838"/>
    <lineage>
        <taxon>Bacteria</taxon>
        <taxon>Pseudomonadati</taxon>
        <taxon>Bacteroidota</taxon>
        <taxon>Cytophagia</taxon>
        <taxon>Cytophagales</taxon>
        <taxon>Cyclobacteriaceae</taxon>
        <taxon>Fontibacter</taxon>
    </lineage>
</organism>
<protein>
    <submittedName>
        <fullName evidence="1">Uncharacterized protein</fullName>
    </submittedName>
</protein>
<evidence type="ECO:0000313" key="1">
    <source>
        <dbReference type="EMBL" id="MFC0263302.1"/>
    </source>
</evidence>
<reference evidence="1 2" key="1">
    <citation type="submission" date="2024-09" db="EMBL/GenBank/DDBJ databases">
        <authorList>
            <person name="Sun Q."/>
            <person name="Mori K."/>
        </authorList>
    </citation>
    <scope>NUCLEOTIDE SEQUENCE [LARGE SCALE GENOMIC DNA]</scope>
    <source>
        <strain evidence="1 2">CCM 7650</strain>
    </source>
</reference>
<evidence type="ECO:0000313" key="2">
    <source>
        <dbReference type="Proteomes" id="UP001589797"/>
    </source>
</evidence>
<dbReference type="RefSeq" id="WP_382387788.1">
    <property type="nucleotide sequence ID" value="NZ_JBHLWI010000030.1"/>
</dbReference>
<gene>
    <name evidence="1" type="ORF">ACFFIP_11485</name>
</gene>
<accession>A0ABV6FTU9</accession>
<keyword evidence="2" id="KW-1185">Reference proteome</keyword>
<sequence>MSQPIKIQKEDIIRIRFPKSEVLPNPIAVRERDRNLENALSLGNNDHVKVKLTFLDFDNNTFMIETTIWAVTEESVCLKGDLLLPKRSLVSVEY</sequence>